<protein>
    <submittedName>
        <fullName evidence="1">Uncharacterized protein</fullName>
    </submittedName>
</protein>
<proteinExistence type="predicted"/>
<sequence length="81" mass="8990">MVIKRRSSVVGDEVCFFKNAKKASLSVISFFSQPPKSSNFKPVSFKSKALTCMISLAPGTLVTRTRLKKWKSLANLIPPPF</sequence>
<evidence type="ECO:0000313" key="1">
    <source>
        <dbReference type="EMBL" id="CCB51100.1"/>
    </source>
</evidence>
<dbReference type="Proteomes" id="UP000009183">
    <property type="component" value="Chromosome 4"/>
</dbReference>
<dbReference type="HOGENOM" id="CLU_2578753_0_0_1"/>
<organism evidence="1 2">
    <name type="scientific">Vitis vinifera</name>
    <name type="common">Grape</name>
    <dbReference type="NCBI Taxonomy" id="29760"/>
    <lineage>
        <taxon>Eukaryota</taxon>
        <taxon>Viridiplantae</taxon>
        <taxon>Streptophyta</taxon>
        <taxon>Embryophyta</taxon>
        <taxon>Tracheophyta</taxon>
        <taxon>Spermatophyta</taxon>
        <taxon>Magnoliopsida</taxon>
        <taxon>eudicotyledons</taxon>
        <taxon>Gunneridae</taxon>
        <taxon>Pentapetalae</taxon>
        <taxon>rosids</taxon>
        <taxon>Vitales</taxon>
        <taxon>Vitaceae</taxon>
        <taxon>Viteae</taxon>
        <taxon>Vitis</taxon>
    </lineage>
</organism>
<gene>
    <name evidence="1" type="ordered locus">VIT_04s0079g00010</name>
</gene>
<accession>F6HFY1</accession>
<evidence type="ECO:0000313" key="2">
    <source>
        <dbReference type="Proteomes" id="UP000009183"/>
    </source>
</evidence>
<name>F6HFY1_VITVI</name>
<dbReference type="EMBL" id="FN595753">
    <property type="protein sequence ID" value="CCB51100.1"/>
    <property type="molecule type" value="Genomic_DNA"/>
</dbReference>
<dbReference type="PaxDb" id="29760-VIT_04s0079g00010.t01"/>
<dbReference type="AlphaFoldDB" id="F6HFY1"/>
<reference evidence="2" key="1">
    <citation type="journal article" date="2007" name="Nature">
        <title>The grapevine genome sequence suggests ancestral hexaploidization in major angiosperm phyla.</title>
        <authorList>
            <consortium name="The French-Italian Public Consortium for Grapevine Genome Characterization."/>
            <person name="Jaillon O."/>
            <person name="Aury J.-M."/>
            <person name="Noel B."/>
            <person name="Policriti A."/>
            <person name="Clepet C."/>
            <person name="Casagrande A."/>
            <person name="Choisne N."/>
            <person name="Aubourg S."/>
            <person name="Vitulo N."/>
            <person name="Jubin C."/>
            <person name="Vezzi A."/>
            <person name="Legeai F."/>
            <person name="Hugueney P."/>
            <person name="Dasilva C."/>
            <person name="Horner D."/>
            <person name="Mica E."/>
            <person name="Jublot D."/>
            <person name="Poulain J."/>
            <person name="Bruyere C."/>
            <person name="Billault A."/>
            <person name="Segurens B."/>
            <person name="Gouyvenoux M."/>
            <person name="Ugarte E."/>
            <person name="Cattonaro F."/>
            <person name="Anthouard V."/>
            <person name="Vico V."/>
            <person name="Del Fabbro C."/>
            <person name="Alaux M."/>
            <person name="Di Gaspero G."/>
            <person name="Dumas V."/>
            <person name="Felice N."/>
            <person name="Paillard S."/>
            <person name="Juman I."/>
            <person name="Moroldo M."/>
            <person name="Scalabrin S."/>
            <person name="Canaguier A."/>
            <person name="Le Clainche I."/>
            <person name="Malacrida G."/>
            <person name="Durand E."/>
            <person name="Pesole G."/>
            <person name="Laucou V."/>
            <person name="Chatelet P."/>
            <person name="Merdinoglu D."/>
            <person name="Delledonne M."/>
            <person name="Pezzotti M."/>
            <person name="Lecharny A."/>
            <person name="Scarpelli C."/>
            <person name="Artiguenave F."/>
            <person name="Pe M.E."/>
            <person name="Valle G."/>
            <person name="Morgante M."/>
            <person name="Caboche M."/>
            <person name="Adam-Blondon A.-F."/>
            <person name="Weissenbach J."/>
            <person name="Quetier F."/>
            <person name="Wincker P."/>
        </authorList>
    </citation>
    <scope>NUCLEOTIDE SEQUENCE [LARGE SCALE GENOMIC DNA]</scope>
    <source>
        <strain evidence="2">cv. Pinot noir / PN40024</strain>
    </source>
</reference>
<dbReference type="InParanoid" id="F6HFY1"/>
<keyword evidence="2" id="KW-1185">Reference proteome</keyword>